<keyword evidence="2" id="KW-1185">Reference proteome</keyword>
<evidence type="ECO:0000313" key="1">
    <source>
        <dbReference type="EMBL" id="SDA62864.1"/>
    </source>
</evidence>
<sequence>MLSFAIISEVSAAALDDAEPEESGLKVPIESEGTSCERLIDVPGEHSMDDIHSHNDQTSFGCAPLERENKNLYELKPAAHEAEINNAIEGEKMNNSPIIDLNVSHSGFDENIPPIKEETNDIMSVLIGLDNICVAFKNSRNNTHNILKEFNGVLPQELSKDIVFDDNFTSQNNPAGKRSSLSQFGGDLPFKNITHNDFLPLENISLAKSGLPEVENALSNGVSTYFPNICIFPFRFDNFLPEINKTRTNTFPSKTHLNLSEMPDGKSMASKMYLM</sequence>
<reference evidence="1 2" key="1">
    <citation type="submission" date="2016-10" db="EMBL/GenBank/DDBJ databases">
        <authorList>
            <person name="Varghese N."/>
            <person name="Submissions S."/>
        </authorList>
    </citation>
    <scope>NUCLEOTIDE SEQUENCE [LARGE SCALE GENOMIC DNA]</scope>
    <source>
        <strain evidence="1 2">DSM 16643</strain>
    </source>
</reference>
<organism evidence="1 2">
    <name type="scientific">Methanobrevibacter millerae</name>
    <dbReference type="NCBI Taxonomy" id="230361"/>
    <lineage>
        <taxon>Archaea</taxon>
        <taxon>Methanobacteriati</taxon>
        <taxon>Methanobacteriota</taxon>
        <taxon>Methanomada group</taxon>
        <taxon>Methanobacteria</taxon>
        <taxon>Methanobacteriales</taxon>
        <taxon>Methanobacteriaceae</taxon>
        <taxon>Methanobrevibacter</taxon>
    </lineage>
</organism>
<proteinExistence type="predicted"/>
<dbReference type="RefSeq" id="WP_149732309.1">
    <property type="nucleotide sequence ID" value="NZ_FMXB01000014.1"/>
</dbReference>
<dbReference type="EMBL" id="FMXB01000014">
    <property type="protein sequence ID" value="SDA62864.1"/>
    <property type="molecule type" value="Genomic_DNA"/>
</dbReference>
<name>A0A1G5WYB1_9EURY</name>
<evidence type="ECO:0000313" key="2">
    <source>
        <dbReference type="Proteomes" id="UP000323439"/>
    </source>
</evidence>
<protein>
    <submittedName>
        <fullName evidence="1">Uncharacterized protein</fullName>
    </submittedName>
</protein>
<dbReference type="AlphaFoldDB" id="A0A1G5WYB1"/>
<accession>A0A1G5WYB1</accession>
<dbReference type="Proteomes" id="UP000323439">
    <property type="component" value="Unassembled WGS sequence"/>
</dbReference>
<gene>
    <name evidence="1" type="ORF">SAMN02910315_01788</name>
</gene>